<evidence type="ECO:0000313" key="9">
    <source>
        <dbReference type="Proteomes" id="UP000663845"/>
    </source>
</evidence>
<keyword evidence="2" id="KW-0479">Metal-binding</keyword>
<evidence type="ECO:0000256" key="6">
    <source>
        <dbReference type="SAM" id="MobiDB-lite"/>
    </source>
</evidence>
<feature type="compositionally biased region" description="Low complexity" evidence="6">
    <location>
        <begin position="460"/>
        <end position="475"/>
    </location>
</feature>
<dbReference type="AlphaFoldDB" id="A0A814C2D8"/>
<dbReference type="Pfam" id="PF00653">
    <property type="entry name" value="BIR"/>
    <property type="match status" value="3"/>
</dbReference>
<dbReference type="SMART" id="SM00238">
    <property type="entry name" value="BIR"/>
    <property type="match status" value="3"/>
</dbReference>
<dbReference type="GO" id="GO:0008270">
    <property type="term" value="F:zinc ion binding"/>
    <property type="evidence" value="ECO:0007669"/>
    <property type="project" value="UniProtKB-KW"/>
</dbReference>
<dbReference type="PROSITE" id="PS50143">
    <property type="entry name" value="BIR_REPEAT_2"/>
    <property type="match status" value="3"/>
</dbReference>
<protein>
    <recommendedName>
        <fullName evidence="7">RING-type domain-containing protein</fullName>
    </recommendedName>
</protein>
<evidence type="ECO:0000256" key="3">
    <source>
        <dbReference type="ARBA" id="ARBA00022771"/>
    </source>
</evidence>
<dbReference type="GO" id="GO:0051726">
    <property type="term" value="P:regulation of cell cycle"/>
    <property type="evidence" value="ECO:0007669"/>
    <property type="project" value="TreeGrafter"/>
</dbReference>
<evidence type="ECO:0000256" key="1">
    <source>
        <dbReference type="ARBA" id="ARBA00006672"/>
    </source>
</evidence>
<evidence type="ECO:0000256" key="2">
    <source>
        <dbReference type="ARBA" id="ARBA00022723"/>
    </source>
</evidence>
<evidence type="ECO:0000256" key="4">
    <source>
        <dbReference type="ARBA" id="ARBA00022833"/>
    </source>
</evidence>
<dbReference type="FunFam" id="1.10.1170.10:FF:000002">
    <property type="entry name" value="Baculoviral IAP repeat containing 7"/>
    <property type="match status" value="1"/>
</dbReference>
<gene>
    <name evidence="8" type="ORF">JYZ213_LOCUS12356</name>
</gene>
<dbReference type="Pfam" id="PF13920">
    <property type="entry name" value="zf-C3HC4_3"/>
    <property type="match status" value="1"/>
</dbReference>
<dbReference type="InterPro" id="IPR001370">
    <property type="entry name" value="BIR_rpt"/>
</dbReference>
<reference evidence="8" key="1">
    <citation type="submission" date="2021-02" db="EMBL/GenBank/DDBJ databases">
        <authorList>
            <person name="Nowell W R."/>
        </authorList>
    </citation>
    <scope>NUCLEOTIDE SEQUENCE</scope>
</reference>
<evidence type="ECO:0000256" key="5">
    <source>
        <dbReference type="PROSITE-ProRule" id="PRU00175"/>
    </source>
</evidence>
<dbReference type="SUPFAM" id="SSF57924">
    <property type="entry name" value="Inhibitor of apoptosis (IAP) repeat"/>
    <property type="match status" value="3"/>
</dbReference>
<feature type="domain" description="RING-type" evidence="7">
    <location>
        <begin position="531"/>
        <end position="566"/>
    </location>
</feature>
<proteinExistence type="inferred from homology"/>
<dbReference type="GO" id="GO:0005737">
    <property type="term" value="C:cytoplasm"/>
    <property type="evidence" value="ECO:0007669"/>
    <property type="project" value="TreeGrafter"/>
</dbReference>
<organism evidence="8 9">
    <name type="scientific">Adineta steineri</name>
    <dbReference type="NCBI Taxonomy" id="433720"/>
    <lineage>
        <taxon>Eukaryota</taxon>
        <taxon>Metazoa</taxon>
        <taxon>Spiralia</taxon>
        <taxon>Gnathifera</taxon>
        <taxon>Rotifera</taxon>
        <taxon>Eurotatoria</taxon>
        <taxon>Bdelloidea</taxon>
        <taxon>Adinetida</taxon>
        <taxon>Adinetidae</taxon>
        <taxon>Adineta</taxon>
    </lineage>
</organism>
<feature type="region of interest" description="Disordered" evidence="6">
    <location>
        <begin position="457"/>
        <end position="487"/>
    </location>
</feature>
<dbReference type="EMBL" id="CAJNOG010000096">
    <property type="protein sequence ID" value="CAF0934349.1"/>
    <property type="molecule type" value="Genomic_DNA"/>
</dbReference>
<feature type="compositionally biased region" description="Polar residues" evidence="6">
    <location>
        <begin position="307"/>
        <end position="329"/>
    </location>
</feature>
<dbReference type="InterPro" id="IPR013083">
    <property type="entry name" value="Znf_RING/FYVE/PHD"/>
</dbReference>
<accession>A0A814C2D8</accession>
<dbReference type="CDD" id="cd00022">
    <property type="entry name" value="BIR"/>
    <property type="match status" value="2"/>
</dbReference>
<dbReference type="InterPro" id="IPR001841">
    <property type="entry name" value="Znf_RING"/>
</dbReference>
<dbReference type="Gene3D" id="3.30.40.10">
    <property type="entry name" value="Zinc/RING finger domain, C3HC4 (zinc finger)"/>
    <property type="match status" value="1"/>
</dbReference>
<dbReference type="Gene3D" id="1.10.1170.10">
    <property type="entry name" value="Inhibitor Of Apoptosis Protein (2mihbC-IAP-1), Chain A"/>
    <property type="match status" value="3"/>
</dbReference>
<comment type="similarity">
    <text evidence="1">Belongs to the IAP family.</text>
</comment>
<feature type="region of interest" description="Disordered" evidence="6">
    <location>
        <begin position="305"/>
        <end position="329"/>
    </location>
</feature>
<dbReference type="GO" id="GO:0005634">
    <property type="term" value="C:nucleus"/>
    <property type="evidence" value="ECO:0007669"/>
    <property type="project" value="TreeGrafter"/>
</dbReference>
<dbReference type="Proteomes" id="UP000663845">
    <property type="component" value="Unassembled WGS sequence"/>
</dbReference>
<dbReference type="PANTHER" id="PTHR10044">
    <property type="entry name" value="INHIBITOR OF APOPTOSIS"/>
    <property type="match status" value="1"/>
</dbReference>
<name>A0A814C2D8_9BILA</name>
<evidence type="ECO:0000313" key="8">
    <source>
        <dbReference type="EMBL" id="CAF0934349.1"/>
    </source>
</evidence>
<keyword evidence="3 5" id="KW-0863">Zinc-finger</keyword>
<dbReference type="PANTHER" id="PTHR10044:SF139">
    <property type="entry name" value="DEATH-ASSOCIATED INHIBITOR OF APOPTOSIS 2"/>
    <property type="match status" value="1"/>
</dbReference>
<sequence length="577" mass="64851">MESAGFKYIDNTDRVHCYECKLEVTGWTLDMKPFTIHSQRSPSCPFVLSMRSSHKQIPYTTSNPSSILSISSNQLQSPQTDNNHTNNQSIIFQEVDILKQARKRTFSHYPHRPSPSFISQMTDAGFFSCNVADRVICIYCNLICQQWIPTSDDPSHIHKILSPKCPYVISMLTRPQTSSILVINEQSTNNQSLTSNNNDAFRHDAVVCTAASNPSYIEIPKRYASFATWSNDNSPSVDDLVKSGFFYTGTKTIVTCFYCNGSLQNWGPNDNPTNEHARWFPHCAYAKQLCGSKLYENIQESKRIQQEKTTVNSSSNGSVEKNNHSIDNQLSIPDESTLSRLVAARLDLPISISLLKGNFKASIVKRCWEDQLRLKRDDFASDYDLWISCTILQKQIEGINGKKENIIVPSVTMRKLREKEEAEAQAQKELMSKGINGKKENIIVPSVTMRKLREKEEAEAQAQKELMSSSSLEKSSSPKDIDMATPLLKRNKDDTKTPVLNFTANTNSMKLTSTAASEENSNDTTSPSNPCVLCLTEEKQLACLPCGHLIACVPCAHSLRSCPICRSRIDAFMRIYT</sequence>
<keyword evidence="4" id="KW-0862">Zinc</keyword>
<dbReference type="InterPro" id="IPR050784">
    <property type="entry name" value="IAP"/>
</dbReference>
<comment type="caution">
    <text evidence="8">The sequence shown here is derived from an EMBL/GenBank/DDBJ whole genome shotgun (WGS) entry which is preliminary data.</text>
</comment>
<evidence type="ECO:0000259" key="7">
    <source>
        <dbReference type="PROSITE" id="PS50089"/>
    </source>
</evidence>
<dbReference type="PROSITE" id="PS50089">
    <property type="entry name" value="ZF_RING_2"/>
    <property type="match status" value="1"/>
</dbReference>